<evidence type="ECO:0000256" key="5">
    <source>
        <dbReference type="ARBA" id="ARBA00022840"/>
    </source>
</evidence>
<evidence type="ECO:0000256" key="1">
    <source>
        <dbReference type="ARBA" id="ARBA00022527"/>
    </source>
</evidence>
<feature type="binding site" evidence="6">
    <location>
        <position position="94"/>
    </location>
    <ligand>
        <name>ATP</name>
        <dbReference type="ChEBI" id="CHEBI:30616"/>
    </ligand>
</feature>
<dbReference type="OrthoDB" id="9332038at2759"/>
<keyword evidence="3 6" id="KW-0547">Nucleotide-binding</keyword>
<dbReference type="PROSITE" id="PS50011">
    <property type="entry name" value="PROTEIN_KINASE_DOM"/>
    <property type="match status" value="1"/>
</dbReference>
<sequence>MSLNNPFNSRGWCSYEKEQPVGEPLTTPSEPVGNNDLDNVNGDLIVRKNMIIFDGEGHRFQVKKWLGSGQFGQVYKCVFINPPVDWPNRKLAIKISKSTTDAHNMFQYESQALQYLKKFMPIEDQLLMSTYEFSFIYCNHYCIVIELLGNSLYDELKLNKFKGFSLSYVQAMLRCILPVLSSLSSLGLMHCDVKPENILKSSKINEFKLIDFGSCLFSAGNEITYVQSRFYRAPEVVLGLPYDSKVDIWSLGCVTIEITLGLPLFPAMSERHLISLINDTIAQIPIGLAEQSPKYHLFFDLDGNIKSAQVMCDESGEDFAEKFQPYFVEKRLADIFRSYEPLNEEDIRYREQLLDLLINMLKVDPFERCTAEEAMDHPFMHIRFPS</sequence>
<keyword evidence="1" id="KW-0723">Serine/threonine-protein kinase</keyword>
<dbReference type="AlphaFoldDB" id="A0A1J4JCD9"/>
<organism evidence="8 9">
    <name type="scientific">Tritrichomonas foetus</name>
    <dbReference type="NCBI Taxonomy" id="1144522"/>
    <lineage>
        <taxon>Eukaryota</taxon>
        <taxon>Metamonada</taxon>
        <taxon>Parabasalia</taxon>
        <taxon>Tritrichomonadida</taxon>
        <taxon>Tritrichomonadidae</taxon>
        <taxon>Tritrichomonas</taxon>
    </lineage>
</organism>
<gene>
    <name evidence="8" type="primary">ppk15</name>
    <name evidence="8" type="ORF">TRFO_38907</name>
</gene>
<name>A0A1J4JCD9_9EUKA</name>
<evidence type="ECO:0000313" key="8">
    <source>
        <dbReference type="EMBL" id="OHS94932.1"/>
    </source>
</evidence>
<dbReference type="PANTHER" id="PTHR24058:SF17">
    <property type="entry name" value="HOMEODOMAIN INTERACTING PROTEIN KINASE, ISOFORM D"/>
    <property type="match status" value="1"/>
</dbReference>
<dbReference type="GO" id="GO:0004713">
    <property type="term" value="F:protein tyrosine kinase activity"/>
    <property type="evidence" value="ECO:0007669"/>
    <property type="project" value="TreeGrafter"/>
</dbReference>
<evidence type="ECO:0000313" key="9">
    <source>
        <dbReference type="Proteomes" id="UP000179807"/>
    </source>
</evidence>
<keyword evidence="9" id="KW-1185">Reference proteome</keyword>
<proteinExistence type="predicted"/>
<dbReference type="VEuPathDB" id="TrichDB:TRFO_38907"/>
<dbReference type="Gene3D" id="3.30.200.20">
    <property type="entry name" value="Phosphorylase Kinase, domain 1"/>
    <property type="match status" value="1"/>
</dbReference>
<dbReference type="PROSITE" id="PS00107">
    <property type="entry name" value="PROTEIN_KINASE_ATP"/>
    <property type="match status" value="1"/>
</dbReference>
<dbReference type="Pfam" id="PF00069">
    <property type="entry name" value="Pkinase"/>
    <property type="match status" value="1"/>
</dbReference>
<evidence type="ECO:0000256" key="3">
    <source>
        <dbReference type="ARBA" id="ARBA00022741"/>
    </source>
</evidence>
<dbReference type="PANTHER" id="PTHR24058">
    <property type="entry name" value="DUAL SPECIFICITY PROTEIN KINASE"/>
    <property type="match status" value="1"/>
</dbReference>
<feature type="domain" description="Protein kinase" evidence="7">
    <location>
        <begin position="60"/>
        <end position="380"/>
    </location>
</feature>
<dbReference type="Gene3D" id="1.10.510.10">
    <property type="entry name" value="Transferase(Phosphotransferase) domain 1"/>
    <property type="match status" value="1"/>
</dbReference>
<dbReference type="SMART" id="SM00220">
    <property type="entry name" value="S_TKc"/>
    <property type="match status" value="1"/>
</dbReference>
<keyword evidence="2" id="KW-0808">Transferase</keyword>
<evidence type="ECO:0000256" key="2">
    <source>
        <dbReference type="ARBA" id="ARBA00022679"/>
    </source>
</evidence>
<dbReference type="Proteomes" id="UP000179807">
    <property type="component" value="Unassembled WGS sequence"/>
</dbReference>
<dbReference type="GO" id="GO:0005524">
    <property type="term" value="F:ATP binding"/>
    <property type="evidence" value="ECO:0007669"/>
    <property type="project" value="UniProtKB-UniRule"/>
</dbReference>
<dbReference type="InterPro" id="IPR017441">
    <property type="entry name" value="Protein_kinase_ATP_BS"/>
</dbReference>
<dbReference type="InterPro" id="IPR050494">
    <property type="entry name" value="Ser_Thr_dual-spec_kinase"/>
</dbReference>
<dbReference type="InterPro" id="IPR011009">
    <property type="entry name" value="Kinase-like_dom_sf"/>
</dbReference>
<evidence type="ECO:0000259" key="7">
    <source>
        <dbReference type="PROSITE" id="PS50011"/>
    </source>
</evidence>
<dbReference type="SUPFAM" id="SSF56112">
    <property type="entry name" value="Protein kinase-like (PK-like)"/>
    <property type="match status" value="1"/>
</dbReference>
<dbReference type="GeneID" id="94847022"/>
<keyword evidence="5 6" id="KW-0067">ATP-binding</keyword>
<dbReference type="RefSeq" id="XP_068348069.1">
    <property type="nucleotide sequence ID" value="XM_068512318.1"/>
</dbReference>
<dbReference type="EMBL" id="MLAK01001279">
    <property type="protein sequence ID" value="OHS94932.1"/>
    <property type="molecule type" value="Genomic_DNA"/>
</dbReference>
<dbReference type="GO" id="GO:0004674">
    <property type="term" value="F:protein serine/threonine kinase activity"/>
    <property type="evidence" value="ECO:0007669"/>
    <property type="project" value="UniProtKB-KW"/>
</dbReference>
<reference evidence="8" key="1">
    <citation type="submission" date="2016-10" db="EMBL/GenBank/DDBJ databases">
        <authorList>
            <person name="Benchimol M."/>
            <person name="Almeida L.G."/>
            <person name="Vasconcelos A.T."/>
            <person name="Perreira-Neves A."/>
            <person name="Rosa I.A."/>
            <person name="Tasca T."/>
            <person name="Bogo M.R."/>
            <person name="de Souza W."/>
        </authorList>
    </citation>
    <scope>NUCLEOTIDE SEQUENCE [LARGE SCALE GENOMIC DNA]</scope>
    <source>
        <strain evidence="8">K</strain>
    </source>
</reference>
<dbReference type="InterPro" id="IPR000719">
    <property type="entry name" value="Prot_kinase_dom"/>
</dbReference>
<protein>
    <submittedName>
        <fullName evidence="8">Serine/threonine-protein kinase ppk15</fullName>
    </submittedName>
</protein>
<evidence type="ECO:0000256" key="6">
    <source>
        <dbReference type="PROSITE-ProRule" id="PRU10141"/>
    </source>
</evidence>
<comment type="caution">
    <text evidence="8">The sequence shown here is derived from an EMBL/GenBank/DDBJ whole genome shotgun (WGS) entry which is preliminary data.</text>
</comment>
<accession>A0A1J4JCD9</accession>
<dbReference type="GO" id="GO:0005737">
    <property type="term" value="C:cytoplasm"/>
    <property type="evidence" value="ECO:0007669"/>
    <property type="project" value="TreeGrafter"/>
</dbReference>
<evidence type="ECO:0000256" key="4">
    <source>
        <dbReference type="ARBA" id="ARBA00022777"/>
    </source>
</evidence>
<keyword evidence="4 8" id="KW-0418">Kinase</keyword>